<dbReference type="Pfam" id="PF01459">
    <property type="entry name" value="Porin_3"/>
    <property type="match status" value="1"/>
</dbReference>
<dbReference type="PRINTS" id="PR00185">
    <property type="entry name" value="EUKARYTPORIN"/>
</dbReference>
<dbReference type="OrthoDB" id="7827681at2759"/>
<dbReference type="InterPro" id="IPR001925">
    <property type="entry name" value="Porin_Euk"/>
</dbReference>
<dbReference type="EMBL" id="CACRXK020002125">
    <property type="protein sequence ID" value="CAB3992794.1"/>
    <property type="molecule type" value="Genomic_DNA"/>
</dbReference>
<evidence type="ECO:0000256" key="3">
    <source>
        <dbReference type="ARBA" id="ARBA00022448"/>
    </source>
</evidence>
<proteinExistence type="inferred from homology"/>
<dbReference type="AlphaFoldDB" id="A0A6S7GH80"/>
<keyword evidence="6" id="KW-1000">Mitochondrion outer membrane</keyword>
<evidence type="ECO:0000256" key="5">
    <source>
        <dbReference type="ARBA" id="ARBA00022692"/>
    </source>
</evidence>
<keyword evidence="7" id="KW-0406">Ion transport</keyword>
<dbReference type="PANTHER" id="PTHR11743:SF70">
    <property type="entry name" value="GH26960P-RELATED"/>
    <property type="match status" value="1"/>
</dbReference>
<dbReference type="CDD" id="cd07306">
    <property type="entry name" value="Porin3_VDAC"/>
    <property type="match status" value="1"/>
</dbReference>
<dbReference type="FunFam" id="2.40.160.10:FF:000001">
    <property type="entry name" value="Voltage-dependent anion-selective channel protein 2"/>
    <property type="match status" value="1"/>
</dbReference>
<organism evidence="11 12">
    <name type="scientific">Paramuricea clavata</name>
    <name type="common">Red gorgonian</name>
    <name type="synonym">Violescent sea-whip</name>
    <dbReference type="NCBI Taxonomy" id="317549"/>
    <lineage>
        <taxon>Eukaryota</taxon>
        <taxon>Metazoa</taxon>
        <taxon>Cnidaria</taxon>
        <taxon>Anthozoa</taxon>
        <taxon>Octocorallia</taxon>
        <taxon>Malacalcyonacea</taxon>
        <taxon>Plexauridae</taxon>
        <taxon>Paramuricea</taxon>
    </lineage>
</organism>
<dbReference type="InterPro" id="IPR023614">
    <property type="entry name" value="Porin_dom_sf"/>
</dbReference>
<evidence type="ECO:0000256" key="6">
    <source>
        <dbReference type="ARBA" id="ARBA00022787"/>
    </source>
</evidence>
<sequence length="288" mass="31145">MASKVPPKFDDLGKEARDVFGKEFGYGFFKLDAKTLSKKGVDFTTALSSSNETGKVAGHLETKYKNAKHGLTLSEKWTTDNVLSTDITIEDQLMNGLKLSFDTMFAPGTGKKAAKIKADYKRDYFHPTAEVDFDFAGPMVTAASVFGYNGWVCGLHGAFDTAKSKLTNSNIAVGYRSSDFVLHSSVTDASKFAGSVHHKVNNKLEAAALMNWASGNESVNFQVGMKYIIDPISSVKVKVNNSSHIGLSYSHKLSPSVKLGLSGLIDAKNLDQGGHRVGLSLDVEMEAK</sequence>
<name>A0A6S7GH80_PARCT</name>
<dbReference type="GO" id="GO:0015288">
    <property type="term" value="F:porin activity"/>
    <property type="evidence" value="ECO:0007669"/>
    <property type="project" value="UniProtKB-KW"/>
</dbReference>
<comment type="caution">
    <text evidence="11">The sequence shown here is derived from an EMBL/GenBank/DDBJ whole genome shotgun (WGS) entry which is preliminary data.</text>
</comment>
<keyword evidence="3" id="KW-0813">Transport</keyword>
<evidence type="ECO:0000256" key="2">
    <source>
        <dbReference type="ARBA" id="ARBA00007780"/>
    </source>
</evidence>
<keyword evidence="5" id="KW-0812">Transmembrane</keyword>
<keyword evidence="10" id="KW-0472">Membrane</keyword>
<keyword evidence="9" id="KW-0496">Mitochondrion</keyword>
<keyword evidence="8" id="KW-0626">Porin</keyword>
<evidence type="ECO:0000256" key="7">
    <source>
        <dbReference type="ARBA" id="ARBA00023065"/>
    </source>
</evidence>
<evidence type="ECO:0000313" key="11">
    <source>
        <dbReference type="EMBL" id="CAB3992794.1"/>
    </source>
</evidence>
<dbReference type="GO" id="GO:0005741">
    <property type="term" value="C:mitochondrial outer membrane"/>
    <property type="evidence" value="ECO:0007669"/>
    <property type="project" value="UniProtKB-SubCell"/>
</dbReference>
<keyword evidence="4" id="KW-1134">Transmembrane beta strand</keyword>
<evidence type="ECO:0000256" key="9">
    <source>
        <dbReference type="ARBA" id="ARBA00023128"/>
    </source>
</evidence>
<dbReference type="Gene3D" id="2.40.160.10">
    <property type="entry name" value="Porin"/>
    <property type="match status" value="1"/>
</dbReference>
<comment type="similarity">
    <text evidence="2">Belongs to the eukaryotic mitochondrial porin family.</text>
</comment>
<comment type="subcellular location">
    <subcellularLocation>
        <location evidence="1">Mitochondrion outer membrane</location>
    </subcellularLocation>
</comment>
<evidence type="ECO:0000313" key="12">
    <source>
        <dbReference type="Proteomes" id="UP001152795"/>
    </source>
</evidence>
<evidence type="ECO:0000256" key="8">
    <source>
        <dbReference type="ARBA" id="ARBA00023114"/>
    </source>
</evidence>
<gene>
    <name evidence="11" type="ORF">PACLA_8A027879</name>
</gene>
<dbReference type="PANTHER" id="PTHR11743">
    <property type="entry name" value="VOLTAGE-DEPENDENT ANION-SELECTIVE CHANNEL"/>
    <property type="match status" value="1"/>
</dbReference>
<dbReference type="InterPro" id="IPR027246">
    <property type="entry name" value="Porin_Euk/Tom40"/>
</dbReference>
<evidence type="ECO:0000256" key="10">
    <source>
        <dbReference type="ARBA" id="ARBA00023136"/>
    </source>
</evidence>
<reference evidence="11" key="1">
    <citation type="submission" date="2020-04" db="EMBL/GenBank/DDBJ databases">
        <authorList>
            <person name="Alioto T."/>
            <person name="Alioto T."/>
            <person name="Gomez Garrido J."/>
        </authorList>
    </citation>
    <scope>NUCLEOTIDE SEQUENCE</scope>
    <source>
        <strain evidence="11">A484AB</strain>
    </source>
</reference>
<protein>
    <submittedName>
        <fullName evidence="11">Voltage-dependent anion-selective channel 2-like</fullName>
    </submittedName>
</protein>
<accession>A0A6S7GH80</accession>
<evidence type="ECO:0000256" key="1">
    <source>
        <dbReference type="ARBA" id="ARBA00004294"/>
    </source>
</evidence>
<dbReference type="GO" id="GO:0008308">
    <property type="term" value="F:voltage-gated monoatomic anion channel activity"/>
    <property type="evidence" value="ECO:0007669"/>
    <property type="project" value="InterPro"/>
</dbReference>
<evidence type="ECO:0000256" key="4">
    <source>
        <dbReference type="ARBA" id="ARBA00022452"/>
    </source>
</evidence>
<keyword evidence="12" id="KW-1185">Reference proteome</keyword>
<dbReference type="Proteomes" id="UP001152795">
    <property type="component" value="Unassembled WGS sequence"/>
</dbReference>
<dbReference type="GO" id="GO:0046930">
    <property type="term" value="C:pore complex"/>
    <property type="evidence" value="ECO:0007669"/>
    <property type="project" value="UniProtKB-KW"/>
</dbReference>